<keyword evidence="4 6" id="KW-1133">Transmembrane helix</keyword>
<evidence type="ECO:0000256" key="1">
    <source>
        <dbReference type="ARBA" id="ARBA00004141"/>
    </source>
</evidence>
<dbReference type="SUPFAM" id="SSF103473">
    <property type="entry name" value="MFS general substrate transporter"/>
    <property type="match status" value="1"/>
</dbReference>
<feature type="transmembrane region" description="Helical" evidence="6">
    <location>
        <begin position="200"/>
        <end position="220"/>
    </location>
</feature>
<evidence type="ECO:0000256" key="6">
    <source>
        <dbReference type="SAM" id="Phobius"/>
    </source>
</evidence>
<keyword evidence="9" id="KW-1185">Reference proteome</keyword>
<feature type="transmembrane region" description="Helical" evidence="6">
    <location>
        <begin position="73"/>
        <end position="91"/>
    </location>
</feature>
<feature type="transmembrane region" description="Helical" evidence="6">
    <location>
        <begin position="371"/>
        <end position="390"/>
    </location>
</feature>
<protein>
    <recommendedName>
        <fullName evidence="7">Major facilitator superfamily (MFS) profile domain-containing protein</fullName>
    </recommendedName>
</protein>
<evidence type="ECO:0000256" key="4">
    <source>
        <dbReference type="ARBA" id="ARBA00022989"/>
    </source>
</evidence>
<gene>
    <name evidence="8" type="ORF">LTR24_008710</name>
</gene>
<feature type="transmembrane region" description="Helical" evidence="6">
    <location>
        <begin position="465"/>
        <end position="488"/>
    </location>
</feature>
<name>A0ABR0JZ62_9EURO</name>
<sequence>MDGKRNNSISEKHLEAADYHSHHRKWSIQDAEAEALGGLRTVELGLDAEQVRDTIDLDAAEEKRILRKVDYRLIPLLTFLYLMAFIDRSNIGNAKIAGMYKDLNLHGLQYNIALTAFFPPYALLEVPSNIILKMLRPSIWITILLFSWGTVMTFMGLVHSYEGLVAARVMLGVAECGFFPASVYLLTIWYKRYEVMQRMAVFYAAASMSGAFSGLLAYAIQFMDGIGGRAGWQWIFMLEGLLPVSVSFFLYFILPDSPETASFLSKHEKEFLVNRLALETGSGHGRVTNNDRIQMKHIKAAFGEWKIWAAVIMFWGNSIGTYGFTATVPSIVEDLGYTSAKAQLMTIPIYLFAVITVLVVAYFSERTRQRTPFIMGGFTVAVVGLIGMLVTRRHANIPGASYFFLFLVAAGFYGPFICIVCLIGNNLAPSSKRAVGMALLISIGNLGGICGSNIFIAAHAPEYPLGFGVCMGVCTAAVAMAFVLRTAYRKENEKKDRFMEGKTDDEVRAMYTEQELLDLGDKSPFFRYTL</sequence>
<keyword evidence="2" id="KW-0813">Transport</keyword>
<reference evidence="8 9" key="1">
    <citation type="submission" date="2023-08" db="EMBL/GenBank/DDBJ databases">
        <title>Black Yeasts Isolated from many extreme environments.</title>
        <authorList>
            <person name="Coleine C."/>
            <person name="Stajich J.E."/>
            <person name="Selbmann L."/>
        </authorList>
    </citation>
    <scope>NUCLEOTIDE SEQUENCE [LARGE SCALE GENOMIC DNA]</scope>
    <source>
        <strain evidence="8 9">CCFEE 5885</strain>
    </source>
</reference>
<dbReference type="InterPro" id="IPR011701">
    <property type="entry name" value="MFS"/>
</dbReference>
<comment type="subcellular location">
    <subcellularLocation>
        <location evidence="1">Membrane</location>
        <topology evidence="1">Multi-pass membrane protein</topology>
    </subcellularLocation>
</comment>
<comment type="caution">
    <text evidence="8">The sequence shown here is derived from an EMBL/GenBank/DDBJ whole genome shotgun (WGS) entry which is preliminary data.</text>
</comment>
<dbReference type="InterPro" id="IPR020846">
    <property type="entry name" value="MFS_dom"/>
</dbReference>
<feature type="transmembrane region" description="Helical" evidence="6">
    <location>
        <begin position="139"/>
        <end position="159"/>
    </location>
</feature>
<feature type="domain" description="Major facilitator superfamily (MFS) profile" evidence="7">
    <location>
        <begin position="73"/>
        <end position="493"/>
    </location>
</feature>
<feature type="transmembrane region" description="Helical" evidence="6">
    <location>
        <begin position="111"/>
        <end position="132"/>
    </location>
</feature>
<evidence type="ECO:0000313" key="9">
    <source>
        <dbReference type="Proteomes" id="UP001345013"/>
    </source>
</evidence>
<feature type="transmembrane region" description="Helical" evidence="6">
    <location>
        <begin position="165"/>
        <end position="188"/>
    </location>
</feature>
<accession>A0ABR0JZ62</accession>
<evidence type="ECO:0000256" key="5">
    <source>
        <dbReference type="ARBA" id="ARBA00023136"/>
    </source>
</evidence>
<keyword evidence="5 6" id="KW-0472">Membrane</keyword>
<dbReference type="PANTHER" id="PTHR43791:SF18">
    <property type="entry name" value="NICOTINIC ACID TRANSPORTER TNA1, PUTATIVE (AFU_ORTHOLOGUE AFUA_3G03820)-RELATED"/>
    <property type="match status" value="1"/>
</dbReference>
<dbReference type="PANTHER" id="PTHR43791">
    <property type="entry name" value="PERMEASE-RELATED"/>
    <property type="match status" value="1"/>
</dbReference>
<dbReference type="EMBL" id="JAVRRG010000159">
    <property type="protein sequence ID" value="KAK5080050.1"/>
    <property type="molecule type" value="Genomic_DNA"/>
</dbReference>
<feature type="transmembrane region" description="Helical" evidence="6">
    <location>
        <begin position="435"/>
        <end position="459"/>
    </location>
</feature>
<organism evidence="8 9">
    <name type="scientific">Lithohypha guttulata</name>
    <dbReference type="NCBI Taxonomy" id="1690604"/>
    <lineage>
        <taxon>Eukaryota</taxon>
        <taxon>Fungi</taxon>
        <taxon>Dikarya</taxon>
        <taxon>Ascomycota</taxon>
        <taxon>Pezizomycotina</taxon>
        <taxon>Eurotiomycetes</taxon>
        <taxon>Chaetothyriomycetidae</taxon>
        <taxon>Chaetothyriales</taxon>
        <taxon>Trichomeriaceae</taxon>
        <taxon>Lithohypha</taxon>
    </lineage>
</organism>
<dbReference type="Pfam" id="PF07690">
    <property type="entry name" value="MFS_1"/>
    <property type="match status" value="1"/>
</dbReference>
<keyword evidence="3 6" id="KW-0812">Transmembrane</keyword>
<feature type="transmembrane region" description="Helical" evidence="6">
    <location>
        <begin position="344"/>
        <end position="364"/>
    </location>
</feature>
<feature type="transmembrane region" description="Helical" evidence="6">
    <location>
        <begin position="402"/>
        <end position="423"/>
    </location>
</feature>
<evidence type="ECO:0000259" key="7">
    <source>
        <dbReference type="PROSITE" id="PS50850"/>
    </source>
</evidence>
<proteinExistence type="predicted"/>
<dbReference type="PROSITE" id="PS50850">
    <property type="entry name" value="MFS"/>
    <property type="match status" value="1"/>
</dbReference>
<dbReference type="InterPro" id="IPR036259">
    <property type="entry name" value="MFS_trans_sf"/>
</dbReference>
<evidence type="ECO:0000256" key="3">
    <source>
        <dbReference type="ARBA" id="ARBA00022692"/>
    </source>
</evidence>
<feature type="transmembrane region" description="Helical" evidence="6">
    <location>
        <begin position="305"/>
        <end position="324"/>
    </location>
</feature>
<evidence type="ECO:0000256" key="2">
    <source>
        <dbReference type="ARBA" id="ARBA00022448"/>
    </source>
</evidence>
<evidence type="ECO:0000313" key="8">
    <source>
        <dbReference type="EMBL" id="KAK5080050.1"/>
    </source>
</evidence>
<feature type="transmembrane region" description="Helical" evidence="6">
    <location>
        <begin position="232"/>
        <end position="254"/>
    </location>
</feature>
<dbReference type="Gene3D" id="1.20.1250.20">
    <property type="entry name" value="MFS general substrate transporter like domains"/>
    <property type="match status" value="2"/>
</dbReference>
<dbReference type="Proteomes" id="UP001345013">
    <property type="component" value="Unassembled WGS sequence"/>
</dbReference>